<keyword evidence="3" id="KW-1185">Reference proteome</keyword>
<evidence type="ECO:0000313" key="3">
    <source>
        <dbReference type="Proteomes" id="UP000268016"/>
    </source>
</evidence>
<comment type="caution">
    <text evidence="2">The sequence shown here is derived from an EMBL/GenBank/DDBJ whole genome shotgun (WGS) entry which is preliminary data.</text>
</comment>
<accession>A0A3N2R7A7</accession>
<evidence type="ECO:0000313" key="2">
    <source>
        <dbReference type="EMBL" id="ROU03359.1"/>
    </source>
</evidence>
<reference evidence="2 3" key="1">
    <citation type="submission" date="2018-10" db="EMBL/GenBank/DDBJ databases">
        <title>Histidinibacterium lentulum gen. nov., sp. nov., a marine bacterium from the culture broth of Picochlorum sp. 122.</title>
        <authorList>
            <person name="Wang G."/>
        </authorList>
    </citation>
    <scope>NUCLEOTIDE SEQUENCE [LARGE SCALE GENOMIC DNA]</scope>
    <source>
        <strain evidence="2 3">B17</strain>
    </source>
</reference>
<feature type="region of interest" description="Disordered" evidence="1">
    <location>
        <begin position="29"/>
        <end position="62"/>
    </location>
</feature>
<dbReference type="Proteomes" id="UP000268016">
    <property type="component" value="Unassembled WGS sequence"/>
</dbReference>
<name>A0A3N2R7A7_9RHOB</name>
<sequence>MTPWLWLRASSVFQTSNLGEWLDDDAVASRAHARPPRQTAPEAARKGAGSGQAEGALARGGG</sequence>
<feature type="compositionally biased region" description="Gly residues" evidence="1">
    <location>
        <begin position="48"/>
        <end position="62"/>
    </location>
</feature>
<evidence type="ECO:0000256" key="1">
    <source>
        <dbReference type="SAM" id="MobiDB-lite"/>
    </source>
</evidence>
<proteinExistence type="predicted"/>
<gene>
    <name evidence="2" type="ORF">EAT49_03360</name>
</gene>
<organism evidence="2 3">
    <name type="scientific">Histidinibacterium lentulum</name>
    <dbReference type="NCBI Taxonomy" id="2480588"/>
    <lineage>
        <taxon>Bacteria</taxon>
        <taxon>Pseudomonadati</taxon>
        <taxon>Pseudomonadota</taxon>
        <taxon>Alphaproteobacteria</taxon>
        <taxon>Rhodobacterales</taxon>
        <taxon>Paracoccaceae</taxon>
        <taxon>Histidinibacterium</taxon>
    </lineage>
</organism>
<dbReference type="RefSeq" id="WP_123640894.1">
    <property type="nucleotide sequence ID" value="NZ_ML119082.1"/>
</dbReference>
<dbReference type="EMBL" id="RDRB01000002">
    <property type="protein sequence ID" value="ROU03359.1"/>
    <property type="molecule type" value="Genomic_DNA"/>
</dbReference>
<dbReference type="AlphaFoldDB" id="A0A3N2R7A7"/>
<protein>
    <submittedName>
        <fullName evidence="2">Uncharacterized protein</fullName>
    </submittedName>
</protein>